<gene>
    <name evidence="2" type="primary">ORF217635</name>
</gene>
<accession>A0A0B7C0A7</accession>
<sequence>MASEHGTLISSTCQHKPPPPLKEYKICDYTRNTTINSKQTLSDSPEVLEKKSHQH</sequence>
<name>A0A0B7C0A7_9EUPU</name>
<organism evidence="2">
    <name type="scientific">Arion vulgaris</name>
    <dbReference type="NCBI Taxonomy" id="1028688"/>
    <lineage>
        <taxon>Eukaryota</taxon>
        <taxon>Metazoa</taxon>
        <taxon>Spiralia</taxon>
        <taxon>Lophotrochozoa</taxon>
        <taxon>Mollusca</taxon>
        <taxon>Gastropoda</taxon>
        <taxon>Heterobranchia</taxon>
        <taxon>Euthyneura</taxon>
        <taxon>Panpulmonata</taxon>
        <taxon>Eupulmonata</taxon>
        <taxon>Stylommatophora</taxon>
        <taxon>Helicina</taxon>
        <taxon>Arionoidea</taxon>
        <taxon>Arionidae</taxon>
        <taxon>Arion</taxon>
    </lineage>
</organism>
<protein>
    <submittedName>
        <fullName evidence="2">Uncharacterized protein</fullName>
    </submittedName>
</protein>
<evidence type="ECO:0000256" key="1">
    <source>
        <dbReference type="SAM" id="MobiDB-lite"/>
    </source>
</evidence>
<dbReference type="AlphaFoldDB" id="A0A0B7C0A7"/>
<evidence type="ECO:0000313" key="2">
    <source>
        <dbReference type="EMBL" id="CEK98051.1"/>
    </source>
</evidence>
<reference evidence="2" key="1">
    <citation type="submission" date="2014-12" db="EMBL/GenBank/DDBJ databases">
        <title>Insight into the proteome of Arion vulgaris.</title>
        <authorList>
            <person name="Aradska J."/>
            <person name="Bulat T."/>
            <person name="Smidak R."/>
            <person name="Sarate P."/>
            <person name="Gangsoo J."/>
            <person name="Sialana F."/>
            <person name="Bilban M."/>
            <person name="Lubec G."/>
        </authorList>
    </citation>
    <scope>NUCLEOTIDE SEQUENCE</scope>
    <source>
        <tissue evidence="2">Skin</tissue>
    </source>
</reference>
<dbReference type="EMBL" id="HACG01051180">
    <property type="protein sequence ID" value="CEK98051.1"/>
    <property type="molecule type" value="Transcribed_RNA"/>
</dbReference>
<feature type="region of interest" description="Disordered" evidence="1">
    <location>
        <begin position="1"/>
        <end position="55"/>
    </location>
</feature>
<feature type="compositionally biased region" description="Polar residues" evidence="1">
    <location>
        <begin position="30"/>
        <end position="43"/>
    </location>
</feature>
<proteinExistence type="predicted"/>